<organism evidence="1 2">
    <name type="scientific">Paxillus rubicundulus Ve08.2h10</name>
    <dbReference type="NCBI Taxonomy" id="930991"/>
    <lineage>
        <taxon>Eukaryota</taxon>
        <taxon>Fungi</taxon>
        <taxon>Dikarya</taxon>
        <taxon>Basidiomycota</taxon>
        <taxon>Agaricomycotina</taxon>
        <taxon>Agaricomycetes</taxon>
        <taxon>Agaricomycetidae</taxon>
        <taxon>Boletales</taxon>
        <taxon>Paxilineae</taxon>
        <taxon>Paxillaceae</taxon>
        <taxon>Paxillus</taxon>
    </lineage>
</organism>
<gene>
    <name evidence="1" type="ORF">PAXRUDRAFT_152189</name>
</gene>
<reference evidence="1 2" key="1">
    <citation type="submission" date="2014-04" db="EMBL/GenBank/DDBJ databases">
        <authorList>
            <consortium name="DOE Joint Genome Institute"/>
            <person name="Kuo A."/>
            <person name="Kohler A."/>
            <person name="Jargeat P."/>
            <person name="Nagy L.G."/>
            <person name="Floudas D."/>
            <person name="Copeland A."/>
            <person name="Barry K.W."/>
            <person name="Cichocki N."/>
            <person name="Veneault-Fourrey C."/>
            <person name="LaButti K."/>
            <person name="Lindquist E.A."/>
            <person name="Lipzen A."/>
            <person name="Lundell T."/>
            <person name="Morin E."/>
            <person name="Murat C."/>
            <person name="Sun H."/>
            <person name="Tunlid A."/>
            <person name="Henrissat B."/>
            <person name="Grigoriev I.V."/>
            <person name="Hibbett D.S."/>
            <person name="Martin F."/>
            <person name="Nordberg H.P."/>
            <person name="Cantor M.N."/>
            <person name="Hua S.X."/>
        </authorList>
    </citation>
    <scope>NUCLEOTIDE SEQUENCE [LARGE SCALE GENOMIC DNA]</scope>
    <source>
        <strain evidence="1 2">Ve08.2h10</strain>
    </source>
</reference>
<dbReference type="InParanoid" id="A0A0D0DV30"/>
<accession>A0A0D0DV30</accession>
<evidence type="ECO:0000313" key="2">
    <source>
        <dbReference type="Proteomes" id="UP000054538"/>
    </source>
</evidence>
<reference evidence="2" key="2">
    <citation type="submission" date="2015-01" db="EMBL/GenBank/DDBJ databases">
        <title>Evolutionary Origins and Diversification of the Mycorrhizal Mutualists.</title>
        <authorList>
            <consortium name="DOE Joint Genome Institute"/>
            <consortium name="Mycorrhizal Genomics Consortium"/>
            <person name="Kohler A."/>
            <person name="Kuo A."/>
            <person name="Nagy L.G."/>
            <person name="Floudas D."/>
            <person name="Copeland A."/>
            <person name="Barry K.W."/>
            <person name="Cichocki N."/>
            <person name="Veneault-Fourrey C."/>
            <person name="LaButti K."/>
            <person name="Lindquist E.A."/>
            <person name="Lipzen A."/>
            <person name="Lundell T."/>
            <person name="Morin E."/>
            <person name="Murat C."/>
            <person name="Riley R."/>
            <person name="Ohm R."/>
            <person name="Sun H."/>
            <person name="Tunlid A."/>
            <person name="Henrissat B."/>
            <person name="Grigoriev I.V."/>
            <person name="Hibbett D.S."/>
            <person name="Martin F."/>
        </authorList>
    </citation>
    <scope>NUCLEOTIDE SEQUENCE [LARGE SCALE GENOMIC DNA]</scope>
    <source>
        <strain evidence="2">Ve08.2h10</strain>
    </source>
</reference>
<dbReference type="EMBL" id="KN825531">
    <property type="protein sequence ID" value="KIK89214.1"/>
    <property type="molecule type" value="Genomic_DNA"/>
</dbReference>
<proteinExistence type="predicted"/>
<protein>
    <submittedName>
        <fullName evidence="1">Uncharacterized protein</fullName>
    </submittedName>
</protein>
<name>A0A0D0DV30_9AGAM</name>
<dbReference type="AlphaFoldDB" id="A0A0D0DV30"/>
<keyword evidence="2" id="KW-1185">Reference proteome</keyword>
<dbReference type="Proteomes" id="UP000054538">
    <property type="component" value="Unassembled WGS sequence"/>
</dbReference>
<evidence type="ECO:0000313" key="1">
    <source>
        <dbReference type="EMBL" id="KIK89214.1"/>
    </source>
</evidence>
<dbReference type="HOGENOM" id="CLU_075362_1_1_1"/>
<sequence length="147" mass="15716">MVVHLELCAKCMGSTVPCHGLPGHTCQKCAGLKVKCPLIRQCASSDQRAAAPHIVHTAMPMAGPSVQHQLSAASGNEEGEVIVVWAGKGKAASGQVKGVMAKEVEIKEIMQWLLVYESKVQDTQVWNVELKGEVLGLKGDINCLCQK</sequence>